<dbReference type="PROSITE" id="PS50871">
    <property type="entry name" value="C1Q"/>
    <property type="match status" value="1"/>
</dbReference>
<feature type="compositionally biased region" description="Basic residues" evidence="4">
    <location>
        <begin position="149"/>
        <end position="159"/>
    </location>
</feature>
<keyword evidence="7" id="KW-1185">Reference proteome</keyword>
<feature type="compositionally biased region" description="Basic and acidic residues" evidence="4">
    <location>
        <begin position="160"/>
        <end position="173"/>
    </location>
</feature>
<evidence type="ECO:0000256" key="3">
    <source>
        <dbReference type="ARBA" id="ARBA00022729"/>
    </source>
</evidence>
<proteinExistence type="predicted"/>
<dbReference type="SUPFAM" id="SSF49842">
    <property type="entry name" value="TNF-like"/>
    <property type="match status" value="1"/>
</dbReference>
<feature type="region of interest" description="Disordered" evidence="4">
    <location>
        <begin position="232"/>
        <end position="291"/>
    </location>
</feature>
<dbReference type="PANTHER" id="PTHR22923">
    <property type="entry name" value="CEREBELLIN-RELATED"/>
    <property type="match status" value="1"/>
</dbReference>
<dbReference type="InterPro" id="IPR008983">
    <property type="entry name" value="Tumour_necrosis_fac-like_dom"/>
</dbReference>
<dbReference type="GO" id="GO:0005576">
    <property type="term" value="C:extracellular region"/>
    <property type="evidence" value="ECO:0007669"/>
    <property type="project" value="UniProtKB-SubCell"/>
</dbReference>
<feature type="domain" description="C1q" evidence="5">
    <location>
        <begin position="1"/>
        <end position="59"/>
    </location>
</feature>
<evidence type="ECO:0000259" key="5">
    <source>
        <dbReference type="PROSITE" id="PS50871"/>
    </source>
</evidence>
<dbReference type="InterPro" id="IPR050822">
    <property type="entry name" value="Cerebellin_Synaptic_Org"/>
</dbReference>
<feature type="compositionally biased region" description="Low complexity" evidence="4">
    <location>
        <begin position="96"/>
        <end position="105"/>
    </location>
</feature>
<dbReference type="InterPro" id="IPR001073">
    <property type="entry name" value="C1q_dom"/>
</dbReference>
<dbReference type="PANTHER" id="PTHR22923:SF116">
    <property type="entry name" value="C1Q DOMAIN-CONTAINING PROTEIN"/>
    <property type="match status" value="1"/>
</dbReference>
<evidence type="ECO:0000313" key="6">
    <source>
        <dbReference type="EMBL" id="GFS11337.1"/>
    </source>
</evidence>
<dbReference type="EMBL" id="BMAT01013371">
    <property type="protein sequence ID" value="GFS11337.1"/>
    <property type="molecule type" value="Genomic_DNA"/>
</dbReference>
<dbReference type="Gene3D" id="2.60.120.40">
    <property type="match status" value="1"/>
</dbReference>
<feature type="compositionally biased region" description="Basic and acidic residues" evidence="4">
    <location>
        <begin position="78"/>
        <end position="95"/>
    </location>
</feature>
<feature type="region of interest" description="Disordered" evidence="4">
    <location>
        <begin position="78"/>
        <end position="108"/>
    </location>
</feature>
<accession>A0AAV4IRL6</accession>
<evidence type="ECO:0000256" key="2">
    <source>
        <dbReference type="ARBA" id="ARBA00022525"/>
    </source>
</evidence>
<comment type="caution">
    <text evidence="6">The sequence shown here is derived from an EMBL/GenBank/DDBJ whole genome shotgun (WGS) entry which is preliminary data.</text>
</comment>
<feature type="compositionally biased region" description="Basic and acidic residues" evidence="4">
    <location>
        <begin position="181"/>
        <end position="207"/>
    </location>
</feature>
<evidence type="ECO:0000256" key="1">
    <source>
        <dbReference type="ARBA" id="ARBA00004613"/>
    </source>
</evidence>
<evidence type="ECO:0000256" key="4">
    <source>
        <dbReference type="SAM" id="MobiDB-lite"/>
    </source>
</evidence>
<feature type="compositionally biased region" description="Basic residues" evidence="4">
    <location>
        <begin position="130"/>
        <end position="141"/>
    </location>
</feature>
<reference evidence="6 7" key="1">
    <citation type="journal article" date="2021" name="Elife">
        <title>Chloroplast acquisition without the gene transfer in kleptoplastic sea slugs, Plakobranchus ocellatus.</title>
        <authorList>
            <person name="Maeda T."/>
            <person name="Takahashi S."/>
            <person name="Yoshida T."/>
            <person name="Shimamura S."/>
            <person name="Takaki Y."/>
            <person name="Nagai Y."/>
            <person name="Toyoda A."/>
            <person name="Suzuki Y."/>
            <person name="Arimoto A."/>
            <person name="Ishii H."/>
            <person name="Satoh N."/>
            <person name="Nishiyama T."/>
            <person name="Hasebe M."/>
            <person name="Maruyama T."/>
            <person name="Minagawa J."/>
            <person name="Obokata J."/>
            <person name="Shigenobu S."/>
        </authorList>
    </citation>
    <scope>NUCLEOTIDE SEQUENCE [LARGE SCALE GENOMIC DNA]</scope>
</reference>
<dbReference type="AlphaFoldDB" id="A0AAV4IRL6"/>
<keyword evidence="2" id="KW-0964">Secreted</keyword>
<organism evidence="6 7">
    <name type="scientific">Elysia marginata</name>
    <dbReference type="NCBI Taxonomy" id="1093978"/>
    <lineage>
        <taxon>Eukaryota</taxon>
        <taxon>Metazoa</taxon>
        <taxon>Spiralia</taxon>
        <taxon>Lophotrochozoa</taxon>
        <taxon>Mollusca</taxon>
        <taxon>Gastropoda</taxon>
        <taxon>Heterobranchia</taxon>
        <taxon>Euthyneura</taxon>
        <taxon>Panpulmonata</taxon>
        <taxon>Sacoglossa</taxon>
        <taxon>Placobranchoidea</taxon>
        <taxon>Plakobranchidae</taxon>
        <taxon>Elysia</taxon>
    </lineage>
</organism>
<name>A0AAV4IRL6_9GAST</name>
<dbReference type="Proteomes" id="UP000762676">
    <property type="component" value="Unassembled WGS sequence"/>
</dbReference>
<evidence type="ECO:0000313" key="7">
    <source>
        <dbReference type="Proteomes" id="UP000762676"/>
    </source>
</evidence>
<gene>
    <name evidence="6" type="ORF">ElyMa_006669100</name>
</gene>
<comment type="subcellular location">
    <subcellularLocation>
        <location evidence="1">Secreted</location>
    </subcellularLocation>
</comment>
<protein>
    <submittedName>
        <fullName evidence="6">C1q-related factor-like isoform X2</fullName>
    </submittedName>
</protein>
<keyword evidence="3" id="KW-0732">Signal</keyword>
<dbReference type="Pfam" id="PF00386">
    <property type="entry name" value="C1q"/>
    <property type="match status" value="1"/>
</dbReference>
<sequence length="330" mass="35011">MNRTKVAFFAGLQENVGPVDKDTDLLLGNVITNVGSGYSNATGRFTAPVDGTYSFSVTIAAQAKRRATASTRVFDEGWDSAHDGKLEETGDHQEESSSTTSTPTTDGLSVFGVAKVLEAPAVGKGERVKSKQPGKGRKNGGKKGDKTKGQGRRGKGKGKIGRETERFDKDEVKSLQLESVADEKHGGHAERENTRDKQAGHGKEKETVVEVVVGDPKVAVTATSQKSRVTYNATTTGKAGQRYGPCDGESGHKGSPSLGEGNRRTGGQMGTGGQADQTNKGKERTGQMKSSFNSAPTVFPWLTAGRTGKTLLCNFIILSLITKLVYLDLT</sequence>
<feature type="region of interest" description="Disordered" evidence="4">
    <location>
        <begin position="122"/>
        <end position="207"/>
    </location>
</feature>